<accession>A0A2A7W1K6</accession>
<dbReference type="Gene3D" id="3.10.450.50">
    <property type="match status" value="1"/>
</dbReference>
<dbReference type="PANTHER" id="PTHR41252:SF1">
    <property type="entry name" value="BLR2505 PROTEIN"/>
    <property type="match status" value="1"/>
</dbReference>
<name>A0A2A7W1K6_9BACI</name>
<dbReference type="PANTHER" id="PTHR41252">
    <property type="entry name" value="BLR2505 PROTEIN"/>
    <property type="match status" value="1"/>
</dbReference>
<evidence type="ECO:0000259" key="1">
    <source>
        <dbReference type="Pfam" id="PF12680"/>
    </source>
</evidence>
<dbReference type="Pfam" id="PF12680">
    <property type="entry name" value="SnoaL_2"/>
    <property type="match status" value="1"/>
</dbReference>
<comment type="caution">
    <text evidence="2">The sequence shown here is derived from an EMBL/GenBank/DDBJ whole genome shotgun (WGS) entry which is preliminary data.</text>
</comment>
<gene>
    <name evidence="2" type="ORF">CN684_10435</name>
</gene>
<protein>
    <submittedName>
        <fullName evidence="2">DUF4440 domain-containing protein</fullName>
    </submittedName>
</protein>
<reference evidence="2 3" key="1">
    <citation type="submission" date="2017-09" db="EMBL/GenBank/DDBJ databases">
        <title>Large-scale bioinformatics analysis of Bacillus genomes uncovers conserved roles of natural products in bacterial physiology.</title>
        <authorList>
            <consortium name="Agbiome Team Llc"/>
            <person name="Bleich R.M."/>
            <person name="Grubbs K.J."/>
            <person name="Santa Maria K.C."/>
            <person name="Allen S.E."/>
            <person name="Farag S."/>
            <person name="Shank E.A."/>
            <person name="Bowers A."/>
        </authorList>
    </citation>
    <scope>NUCLEOTIDE SEQUENCE [LARGE SCALE GENOMIC DNA]</scope>
    <source>
        <strain evidence="2 3">AFS004017</strain>
    </source>
</reference>
<organism evidence="2 3">
    <name type="scientific">Bacillus wiedmannii</name>
    <dbReference type="NCBI Taxonomy" id="1890302"/>
    <lineage>
        <taxon>Bacteria</taxon>
        <taxon>Bacillati</taxon>
        <taxon>Bacillota</taxon>
        <taxon>Bacilli</taxon>
        <taxon>Bacillales</taxon>
        <taxon>Bacillaceae</taxon>
        <taxon>Bacillus</taxon>
        <taxon>Bacillus cereus group</taxon>
    </lineage>
</organism>
<evidence type="ECO:0000313" key="3">
    <source>
        <dbReference type="Proteomes" id="UP000220045"/>
    </source>
</evidence>
<feature type="domain" description="SnoaL-like" evidence="1">
    <location>
        <begin position="10"/>
        <end position="117"/>
    </location>
</feature>
<evidence type="ECO:0000313" key="2">
    <source>
        <dbReference type="EMBL" id="PEJ08830.1"/>
    </source>
</evidence>
<dbReference type="AlphaFoldDB" id="A0A2A7W1K6"/>
<dbReference type="InterPro" id="IPR037401">
    <property type="entry name" value="SnoaL-like"/>
</dbReference>
<dbReference type="RefSeq" id="WP_098094463.1">
    <property type="nucleotide sequence ID" value="NZ_NUDI01000026.1"/>
</dbReference>
<dbReference type="SUPFAM" id="SSF54427">
    <property type="entry name" value="NTF2-like"/>
    <property type="match status" value="1"/>
</dbReference>
<dbReference type="InterPro" id="IPR032710">
    <property type="entry name" value="NTF2-like_dom_sf"/>
</dbReference>
<dbReference type="Proteomes" id="UP000220045">
    <property type="component" value="Unassembled WGS sequence"/>
</dbReference>
<dbReference type="EMBL" id="NUEL01000012">
    <property type="protein sequence ID" value="PEJ08830.1"/>
    <property type="molecule type" value="Genomic_DNA"/>
</dbReference>
<proteinExistence type="predicted"/>
<sequence>MPKSNLEIIRSTYEGSASSNAKHLVEALSEKVEWTEAKGFPYGGTYIGIEAIMKNVFSRLGSEWDDYKASVNMYHEVNGKDVIIAEGVYSGVYKETGKLFEAEFVHVWQLENGKIVKFKQYVDSYIVREAMKI</sequence>